<evidence type="ECO:0000313" key="10">
    <source>
        <dbReference type="Proteomes" id="UP000313395"/>
    </source>
</evidence>
<dbReference type="SMART" id="SM00421">
    <property type="entry name" value="HTH_LUXR"/>
    <property type="match status" value="1"/>
</dbReference>
<dbReference type="SMART" id="SM00448">
    <property type="entry name" value="REC"/>
    <property type="match status" value="1"/>
</dbReference>
<dbReference type="PROSITE" id="PS50110">
    <property type="entry name" value="RESPONSE_REGULATORY"/>
    <property type="match status" value="1"/>
</dbReference>
<dbReference type="InterPro" id="IPR058245">
    <property type="entry name" value="NreC/VraR/RcsB-like_REC"/>
</dbReference>
<keyword evidence="5" id="KW-0804">Transcription</keyword>
<gene>
    <name evidence="9" type="ORF">FHK04_02070</name>
</gene>
<comment type="caution">
    <text evidence="9">The sequence shown here is derived from an EMBL/GenBank/DDBJ whole genome shotgun (WGS) entry which is preliminary data.</text>
</comment>
<name>A0A5C5EBQ6_9LACT</name>
<dbReference type="InterPro" id="IPR036388">
    <property type="entry name" value="WH-like_DNA-bd_sf"/>
</dbReference>
<dbReference type="PANTHER" id="PTHR43214">
    <property type="entry name" value="TWO-COMPONENT RESPONSE REGULATOR"/>
    <property type="match status" value="1"/>
</dbReference>
<dbReference type="AlphaFoldDB" id="A0A5C5EBQ6"/>
<reference evidence="9 10" key="1">
    <citation type="submission" date="2019-06" db="EMBL/GenBank/DDBJ databases">
        <title>Description Trichococcus psychrophilus sp. nov., isolated from a cold spring, by genomic and phenotypic analyses.</title>
        <authorList>
            <person name="Zakharyuk A."/>
        </authorList>
    </citation>
    <scope>NUCLEOTIDE SEQUENCE [LARGE SCALE GENOMIC DNA]</scope>
    <source>
        <strain evidence="9 10">SKBG</strain>
    </source>
</reference>
<dbReference type="SUPFAM" id="SSF46894">
    <property type="entry name" value="C-terminal effector domain of the bipartite response regulators"/>
    <property type="match status" value="1"/>
</dbReference>
<dbReference type="InterPro" id="IPR001789">
    <property type="entry name" value="Sig_transdc_resp-reg_receiver"/>
</dbReference>
<evidence type="ECO:0000256" key="4">
    <source>
        <dbReference type="ARBA" id="ARBA00023125"/>
    </source>
</evidence>
<dbReference type="InterPro" id="IPR016032">
    <property type="entry name" value="Sig_transdc_resp-reg_C-effctor"/>
</dbReference>
<keyword evidence="2" id="KW-0902">Two-component regulatory system</keyword>
<protein>
    <submittedName>
        <fullName evidence="9">Response regulator transcription factor</fullName>
    </submittedName>
</protein>
<dbReference type="Gene3D" id="3.40.50.2300">
    <property type="match status" value="1"/>
</dbReference>
<dbReference type="PROSITE" id="PS50043">
    <property type="entry name" value="HTH_LUXR_2"/>
    <property type="match status" value="1"/>
</dbReference>
<feature type="domain" description="Response regulatory" evidence="8">
    <location>
        <begin position="16"/>
        <end position="132"/>
    </location>
</feature>
<keyword evidence="4" id="KW-0238">DNA-binding</keyword>
<evidence type="ECO:0000256" key="6">
    <source>
        <dbReference type="PROSITE-ProRule" id="PRU00169"/>
    </source>
</evidence>
<dbReference type="SUPFAM" id="SSF52172">
    <property type="entry name" value="CheY-like"/>
    <property type="match status" value="1"/>
</dbReference>
<dbReference type="CDD" id="cd17535">
    <property type="entry name" value="REC_NarL-like"/>
    <property type="match status" value="1"/>
</dbReference>
<feature type="domain" description="HTH luxR-type" evidence="7">
    <location>
        <begin position="157"/>
        <end position="222"/>
    </location>
</feature>
<accession>A0A5C5EBQ6</accession>
<dbReference type="Pfam" id="PF00072">
    <property type="entry name" value="Response_reg"/>
    <property type="match status" value="1"/>
</dbReference>
<dbReference type="Pfam" id="PF00196">
    <property type="entry name" value="GerE"/>
    <property type="match status" value="1"/>
</dbReference>
<dbReference type="GO" id="GO:0006355">
    <property type="term" value="P:regulation of DNA-templated transcription"/>
    <property type="evidence" value="ECO:0007669"/>
    <property type="project" value="InterPro"/>
</dbReference>
<dbReference type="GO" id="GO:0003677">
    <property type="term" value="F:DNA binding"/>
    <property type="evidence" value="ECO:0007669"/>
    <property type="project" value="UniProtKB-KW"/>
</dbReference>
<dbReference type="InterPro" id="IPR000792">
    <property type="entry name" value="Tscrpt_reg_LuxR_C"/>
</dbReference>
<evidence type="ECO:0000259" key="7">
    <source>
        <dbReference type="PROSITE" id="PS50043"/>
    </source>
</evidence>
<organism evidence="9 10">
    <name type="scientific">Trichococcus shcherbakoviae subsp. psychrophilus</name>
    <dbReference type="NCBI Taxonomy" id="2585775"/>
    <lineage>
        <taxon>Bacteria</taxon>
        <taxon>Bacillati</taxon>
        <taxon>Bacillota</taxon>
        <taxon>Bacilli</taxon>
        <taxon>Lactobacillales</taxon>
        <taxon>Carnobacteriaceae</taxon>
        <taxon>Trichococcus</taxon>
    </lineage>
</organism>
<dbReference type="InterPro" id="IPR039420">
    <property type="entry name" value="WalR-like"/>
</dbReference>
<dbReference type="PROSITE" id="PS00622">
    <property type="entry name" value="HTH_LUXR_1"/>
    <property type="match status" value="1"/>
</dbReference>
<evidence type="ECO:0000256" key="3">
    <source>
        <dbReference type="ARBA" id="ARBA00023015"/>
    </source>
</evidence>
<sequence>MSRYEGGRTLRTKPTKILLVDDHTIVREGLRLIFDAEEEFSDIDEAKNGKEALEMLEIVQYDLILLDIQMPVMGGLEFLEEKRKLGCNVPVIVLTMSDDAVVIRKTIDYGVKSFIIKDSSRKEMLEVINKSLEDRAFFPKEITELLERDAHKLINPEHSLGTDLTQRERLILTHVVRGEMSKEIAMDMGITERTVKAHLTNIYRKLGVNSRTEAVAMALVKKIIIVSNM</sequence>
<dbReference type="InterPro" id="IPR011006">
    <property type="entry name" value="CheY-like_superfamily"/>
</dbReference>
<dbReference type="CDD" id="cd06170">
    <property type="entry name" value="LuxR_C_like"/>
    <property type="match status" value="1"/>
</dbReference>
<keyword evidence="1 6" id="KW-0597">Phosphoprotein</keyword>
<evidence type="ECO:0000259" key="8">
    <source>
        <dbReference type="PROSITE" id="PS50110"/>
    </source>
</evidence>
<evidence type="ECO:0000256" key="1">
    <source>
        <dbReference type="ARBA" id="ARBA00022553"/>
    </source>
</evidence>
<keyword evidence="10" id="KW-1185">Reference proteome</keyword>
<dbReference type="PANTHER" id="PTHR43214:SF37">
    <property type="entry name" value="TRANSCRIPTIONAL REGULATORY PROTEIN YDFI"/>
    <property type="match status" value="1"/>
</dbReference>
<proteinExistence type="predicted"/>
<dbReference type="EMBL" id="VENO01000001">
    <property type="protein sequence ID" value="TNV70043.1"/>
    <property type="molecule type" value="Genomic_DNA"/>
</dbReference>
<evidence type="ECO:0000313" key="9">
    <source>
        <dbReference type="EMBL" id="TNV70043.1"/>
    </source>
</evidence>
<feature type="modified residue" description="4-aspartylphosphate" evidence="6">
    <location>
        <position position="67"/>
    </location>
</feature>
<dbReference type="Gene3D" id="1.10.10.10">
    <property type="entry name" value="Winged helix-like DNA-binding domain superfamily/Winged helix DNA-binding domain"/>
    <property type="match status" value="1"/>
</dbReference>
<dbReference type="GO" id="GO:0000160">
    <property type="term" value="P:phosphorelay signal transduction system"/>
    <property type="evidence" value="ECO:0007669"/>
    <property type="project" value="UniProtKB-KW"/>
</dbReference>
<evidence type="ECO:0000256" key="5">
    <source>
        <dbReference type="ARBA" id="ARBA00023163"/>
    </source>
</evidence>
<dbReference type="PRINTS" id="PR00038">
    <property type="entry name" value="HTHLUXR"/>
</dbReference>
<dbReference type="Proteomes" id="UP000313395">
    <property type="component" value="Unassembled WGS sequence"/>
</dbReference>
<evidence type="ECO:0000256" key="2">
    <source>
        <dbReference type="ARBA" id="ARBA00023012"/>
    </source>
</evidence>
<keyword evidence="3" id="KW-0805">Transcription regulation</keyword>